<dbReference type="AlphaFoldDB" id="A0A9D3VR44"/>
<evidence type="ECO:0000313" key="2">
    <source>
        <dbReference type="Proteomes" id="UP000828251"/>
    </source>
</evidence>
<dbReference type="Proteomes" id="UP000828251">
    <property type="component" value="Unassembled WGS sequence"/>
</dbReference>
<evidence type="ECO:0000313" key="1">
    <source>
        <dbReference type="EMBL" id="KAH1092286.1"/>
    </source>
</evidence>
<dbReference type="EMBL" id="JAIQCV010000006">
    <property type="protein sequence ID" value="KAH1092286.1"/>
    <property type="molecule type" value="Genomic_DNA"/>
</dbReference>
<reference evidence="1 2" key="1">
    <citation type="journal article" date="2021" name="Plant Biotechnol. J.">
        <title>Multi-omics assisted identification of the key and species-specific regulatory components of drought-tolerant mechanisms in Gossypium stocksii.</title>
        <authorList>
            <person name="Yu D."/>
            <person name="Ke L."/>
            <person name="Zhang D."/>
            <person name="Wu Y."/>
            <person name="Sun Y."/>
            <person name="Mei J."/>
            <person name="Sun J."/>
            <person name="Sun Y."/>
        </authorList>
    </citation>
    <scope>NUCLEOTIDE SEQUENCE [LARGE SCALE GENOMIC DNA]</scope>
    <source>
        <strain evidence="2">cv. E1</strain>
        <tissue evidence="1">Leaf</tissue>
    </source>
</reference>
<sequence length="184" mass="20891">KPTVDQSDPCDPRENYKNMGLHARVACQCGSTCSCGLHVQIDLTCVAYMLDPKPTCPCRPTRLIRPNSCGLHGYTHTITRWCLAHRHAFIDHMVVSCTLPWPFLALIETQFLAFREHTWYQFMQNHSRAFGTLKTKYPTPFSNQFTSLTRLSTYAKINLPSIKNDPNPNQVVEVKIDASPPSPK</sequence>
<gene>
    <name evidence="1" type="ORF">J1N35_019543</name>
</gene>
<name>A0A9D3VR44_9ROSI</name>
<organism evidence="1 2">
    <name type="scientific">Gossypium stocksii</name>
    <dbReference type="NCBI Taxonomy" id="47602"/>
    <lineage>
        <taxon>Eukaryota</taxon>
        <taxon>Viridiplantae</taxon>
        <taxon>Streptophyta</taxon>
        <taxon>Embryophyta</taxon>
        <taxon>Tracheophyta</taxon>
        <taxon>Spermatophyta</taxon>
        <taxon>Magnoliopsida</taxon>
        <taxon>eudicotyledons</taxon>
        <taxon>Gunneridae</taxon>
        <taxon>Pentapetalae</taxon>
        <taxon>rosids</taxon>
        <taxon>malvids</taxon>
        <taxon>Malvales</taxon>
        <taxon>Malvaceae</taxon>
        <taxon>Malvoideae</taxon>
        <taxon>Gossypium</taxon>
    </lineage>
</organism>
<proteinExistence type="predicted"/>
<feature type="non-terminal residue" evidence="1">
    <location>
        <position position="1"/>
    </location>
</feature>
<accession>A0A9D3VR44</accession>
<comment type="caution">
    <text evidence="1">The sequence shown here is derived from an EMBL/GenBank/DDBJ whole genome shotgun (WGS) entry which is preliminary data.</text>
</comment>
<protein>
    <submittedName>
        <fullName evidence="1">Uncharacterized protein</fullName>
    </submittedName>
</protein>
<keyword evidence="2" id="KW-1185">Reference proteome</keyword>